<proteinExistence type="predicted"/>
<reference evidence="2" key="1">
    <citation type="journal article" date="2005" name="PLoS Biol.">
        <title>The genomes of Oryza sativa: a history of duplications.</title>
        <authorList>
            <person name="Yu J."/>
            <person name="Wang J."/>
            <person name="Lin W."/>
            <person name="Li S."/>
            <person name="Li H."/>
            <person name="Zhou J."/>
            <person name="Ni P."/>
            <person name="Dong W."/>
            <person name="Hu S."/>
            <person name="Zeng C."/>
            <person name="Zhang J."/>
            <person name="Zhang Y."/>
            <person name="Li R."/>
            <person name="Xu Z."/>
            <person name="Li S."/>
            <person name="Li X."/>
            <person name="Zheng H."/>
            <person name="Cong L."/>
            <person name="Lin L."/>
            <person name="Yin J."/>
            <person name="Geng J."/>
            <person name="Li G."/>
            <person name="Shi J."/>
            <person name="Liu J."/>
            <person name="Lv H."/>
            <person name="Li J."/>
            <person name="Wang J."/>
            <person name="Deng Y."/>
            <person name="Ran L."/>
            <person name="Shi X."/>
            <person name="Wang X."/>
            <person name="Wu Q."/>
            <person name="Li C."/>
            <person name="Ren X."/>
            <person name="Wang J."/>
            <person name="Wang X."/>
            <person name="Li D."/>
            <person name="Liu D."/>
            <person name="Zhang X."/>
            <person name="Ji Z."/>
            <person name="Zhao W."/>
            <person name="Sun Y."/>
            <person name="Zhang Z."/>
            <person name="Bao J."/>
            <person name="Han Y."/>
            <person name="Dong L."/>
            <person name="Ji J."/>
            <person name="Chen P."/>
            <person name="Wu S."/>
            <person name="Liu J."/>
            <person name="Xiao Y."/>
            <person name="Bu D."/>
            <person name="Tan J."/>
            <person name="Yang L."/>
            <person name="Ye C."/>
            <person name="Zhang J."/>
            <person name="Xu J."/>
            <person name="Zhou Y."/>
            <person name="Yu Y."/>
            <person name="Zhang B."/>
            <person name="Zhuang S."/>
            <person name="Wei H."/>
            <person name="Liu B."/>
            <person name="Lei M."/>
            <person name="Yu H."/>
            <person name="Li Y."/>
            <person name="Xu H."/>
            <person name="Wei S."/>
            <person name="He X."/>
            <person name="Fang L."/>
            <person name="Zhang Z."/>
            <person name="Zhang Y."/>
            <person name="Huang X."/>
            <person name="Su Z."/>
            <person name="Tong W."/>
            <person name="Li J."/>
            <person name="Tong Z."/>
            <person name="Li S."/>
            <person name="Ye J."/>
            <person name="Wang L."/>
            <person name="Fang L."/>
            <person name="Lei T."/>
            <person name="Chen C."/>
            <person name="Chen H."/>
            <person name="Xu Z."/>
            <person name="Li H."/>
            <person name="Huang H."/>
            <person name="Zhang F."/>
            <person name="Xu H."/>
            <person name="Li N."/>
            <person name="Zhao C."/>
            <person name="Li S."/>
            <person name="Dong L."/>
            <person name="Huang Y."/>
            <person name="Li L."/>
            <person name="Xi Y."/>
            <person name="Qi Q."/>
            <person name="Li W."/>
            <person name="Zhang B."/>
            <person name="Hu W."/>
            <person name="Zhang Y."/>
            <person name="Tian X."/>
            <person name="Jiao Y."/>
            <person name="Liang X."/>
            <person name="Jin J."/>
            <person name="Gao L."/>
            <person name="Zheng W."/>
            <person name="Hao B."/>
            <person name="Liu S."/>
            <person name="Wang W."/>
            <person name="Yuan L."/>
            <person name="Cao M."/>
            <person name="McDermott J."/>
            <person name="Samudrala R."/>
            <person name="Wang J."/>
            <person name="Wong G.K."/>
            <person name="Yang H."/>
        </authorList>
    </citation>
    <scope>NUCLEOTIDE SEQUENCE [LARGE SCALE GENOMIC DNA]</scope>
</reference>
<accession>B9EZR8</accession>
<feature type="region of interest" description="Disordered" evidence="1">
    <location>
        <begin position="377"/>
        <end position="402"/>
    </location>
</feature>
<evidence type="ECO:0000313" key="2">
    <source>
        <dbReference type="EMBL" id="EEE56909.1"/>
    </source>
</evidence>
<dbReference type="AlphaFoldDB" id="B9EZR8"/>
<reference evidence="2" key="2">
    <citation type="submission" date="2008-12" db="EMBL/GenBank/DDBJ databases">
        <title>Improved gene annotation of the rice (Oryza sativa) genomes.</title>
        <authorList>
            <person name="Wang J."/>
            <person name="Li R."/>
            <person name="Fan W."/>
            <person name="Huang Q."/>
            <person name="Zhang J."/>
            <person name="Zhou Y."/>
            <person name="Hu Y."/>
            <person name="Zi S."/>
            <person name="Li J."/>
            <person name="Ni P."/>
            <person name="Zheng H."/>
            <person name="Zhang Y."/>
            <person name="Zhao M."/>
            <person name="Hao Q."/>
            <person name="McDermott J."/>
            <person name="Samudrala R."/>
            <person name="Kristiansen K."/>
            <person name="Wong G.K.-S."/>
        </authorList>
    </citation>
    <scope>NUCLEOTIDE SEQUENCE</scope>
</reference>
<feature type="region of interest" description="Disordered" evidence="1">
    <location>
        <begin position="187"/>
        <end position="224"/>
    </location>
</feature>
<feature type="compositionally biased region" description="Polar residues" evidence="1">
    <location>
        <begin position="393"/>
        <end position="402"/>
    </location>
</feature>
<dbReference type="Proteomes" id="UP000007752">
    <property type="component" value="Chromosome 2"/>
</dbReference>
<protein>
    <submittedName>
        <fullName evidence="2">Uncharacterized protein</fullName>
    </submittedName>
</protein>
<organism evidence="2">
    <name type="scientific">Oryza sativa subsp. japonica</name>
    <name type="common">Rice</name>
    <dbReference type="NCBI Taxonomy" id="39947"/>
    <lineage>
        <taxon>Eukaryota</taxon>
        <taxon>Viridiplantae</taxon>
        <taxon>Streptophyta</taxon>
        <taxon>Embryophyta</taxon>
        <taxon>Tracheophyta</taxon>
        <taxon>Spermatophyta</taxon>
        <taxon>Magnoliopsida</taxon>
        <taxon>Liliopsida</taxon>
        <taxon>Poales</taxon>
        <taxon>Poaceae</taxon>
        <taxon>BOP clade</taxon>
        <taxon>Oryzoideae</taxon>
        <taxon>Oryzeae</taxon>
        <taxon>Oryzinae</taxon>
        <taxon>Oryza</taxon>
        <taxon>Oryza sativa</taxon>
    </lineage>
</organism>
<gene>
    <name evidence="2" type="ORF">OsJ_06584</name>
</gene>
<sequence>MAALLGLWWRSGNQGSPAAVIHVWSGFWMGIIPDLLGVSVGLSPTFSFLQVLWDPGRKQYHDLDHHRTRAYSFQDRQILKIKSEPVRLGKPRVLWTRSNTIQIGYDGSGICSRHFWIPWFRPGWESVLYIWPFIRDTQVGGSLCFTLSLKTGSADWISSWHQFSHDQSMEPSAGRGDQGIIKAMITRPKPQDGDMSGQQGKELALLGPSSKDSTLRASSTDEETLKLKAKEVGEMSPPPTCNSRSGYLGPEEFTEGEVLEDDEDAVEPFEKKVSTVKGTEASTASHRLSFRKAGSASSSSSRRYQGEQWDEAVPPRVDTHYGFDAQEKVGDETLDEQLARSTKLKMGSMSGLSSAKQQMVDMIPAIANLHQAASFGDVSSEDTLSVHKRRSTEQLGNKKSGKVQQALLQHVLEAEEDMKKKEGAGLQGRELKRFKKTAADGMNVGELEVTSAGAAGTLAGPMLGSRQEQ</sequence>
<dbReference type="EMBL" id="CM000139">
    <property type="protein sequence ID" value="EEE56909.1"/>
    <property type="molecule type" value="Genomic_DNA"/>
</dbReference>
<evidence type="ECO:0000256" key="1">
    <source>
        <dbReference type="SAM" id="MobiDB-lite"/>
    </source>
</evidence>
<feature type="region of interest" description="Disordered" evidence="1">
    <location>
        <begin position="231"/>
        <end position="250"/>
    </location>
</feature>
<feature type="region of interest" description="Disordered" evidence="1">
    <location>
        <begin position="287"/>
        <end position="317"/>
    </location>
</feature>
<name>B9EZR8_ORYSJ</name>